<dbReference type="PANTHER" id="PTHR35037:SF2">
    <property type="match status" value="1"/>
</dbReference>
<gene>
    <name evidence="2" type="ORF">FG381_11350</name>
</gene>
<dbReference type="Proteomes" id="UP000308889">
    <property type="component" value="Chromosome"/>
</dbReference>
<name>A0ABX5VKC4_9BURK</name>
<dbReference type="InterPro" id="IPR006315">
    <property type="entry name" value="OM_autotransptr_brl_dom"/>
</dbReference>
<dbReference type="EMBL" id="CP040882">
    <property type="protein sequence ID" value="QDA55478.1"/>
    <property type="molecule type" value="Genomic_DNA"/>
</dbReference>
<organism evidence="2 3">
    <name type="scientific">Sutterella faecalis</name>
    <dbReference type="NCBI Taxonomy" id="2584944"/>
    <lineage>
        <taxon>Bacteria</taxon>
        <taxon>Pseudomonadati</taxon>
        <taxon>Pseudomonadota</taxon>
        <taxon>Betaproteobacteria</taxon>
        <taxon>Burkholderiales</taxon>
        <taxon>Sutterellaceae</taxon>
        <taxon>Sutterella</taxon>
    </lineage>
</organism>
<dbReference type="Pfam" id="PF03797">
    <property type="entry name" value="Autotransporter"/>
    <property type="match status" value="1"/>
</dbReference>
<protein>
    <submittedName>
        <fullName evidence="2">Autotransporter outer membrane beta-barrel domain-containing protein</fullName>
    </submittedName>
</protein>
<dbReference type="PANTHER" id="PTHR35037">
    <property type="entry name" value="C-TERMINAL REGION OF AIDA-LIKE PROTEIN"/>
    <property type="match status" value="1"/>
</dbReference>
<evidence type="ECO:0000313" key="2">
    <source>
        <dbReference type="EMBL" id="QDA55478.1"/>
    </source>
</evidence>
<dbReference type="InterPro" id="IPR005546">
    <property type="entry name" value="Autotransporte_beta"/>
</dbReference>
<evidence type="ECO:0000259" key="1">
    <source>
        <dbReference type="PROSITE" id="PS51208"/>
    </source>
</evidence>
<accession>A0ABX5VKC4</accession>
<dbReference type="SUPFAM" id="SSF103515">
    <property type="entry name" value="Autotransporter"/>
    <property type="match status" value="1"/>
</dbReference>
<dbReference type="InterPro" id="IPR003991">
    <property type="entry name" value="Pertactin_virulence_factor"/>
</dbReference>
<dbReference type="InterPro" id="IPR036709">
    <property type="entry name" value="Autotransporte_beta_dom_sf"/>
</dbReference>
<reference evidence="3" key="1">
    <citation type="submission" date="2019-06" db="EMBL/GenBank/DDBJ databases">
        <authorList>
            <person name="Oh B.S."/>
        </authorList>
    </citation>
    <scope>NUCLEOTIDE SEQUENCE [LARGE SCALE GENOMIC DNA]</scope>
    <source>
        <strain evidence="3">KGMB03119</strain>
    </source>
</reference>
<sequence>MKNASKRYIQARPVVAKKTVLATVLISLMSLPFAVWSATILEYVFDLSDSDQFYFPNNGDTVKKGLIGEDTRESLSPVLDVYNAVYWPNEPKAVPKIYKDSDNYPGNNGDEKDAHLIFNGALDLEYIVEESPANYSTAFNFFEPKALDLKYYHGLHEFEFNDKISVAIRHADIHVASMSADGKDNPGLLVTNKKRVVTFDEKANLRVGYQVNFTASDNEDALFVLAGIYTGFGAAKEISSLIEIFNLPEDMSTLTADETRERLENSKASKMGVTTFEKGLNLTVVNSQASVETAPKNQAAYGIFVNEGGSVNIRGGQSNIVLIGSEGSTAISAVNVSARAGILDVMKQGKVNLTASEGMSRLWSFSSDIIDGAPLSPMPGQTAEDAGKHRLMMRDAVQAFHGAQVVIEDAADKGSLDIRGDILAGIKNESQRLFVEGDLFNSHVGYFNGAVNNASATIKLSNADSTLFGNIYERHRISDDEIGSFRSEADVNKDNQTFLGWVDWMKKEQAREGTLGGEVSLTLSNGAAWYPILGGTEAKEEAENSGWKGWDYTAVTSWVDLDSYNEVVNRSDQYNLKWTDKEGAEHVANSASEDSGIVNDADLVQTADETGIAYVDRSDVEELNGAEVDNGIYHLTLNDGVVDSRFMRIDFNKKIYVKEFADIDGALISTPDEGKEGGIRKLRIQELSGKGGIFRIYATDKANHDVVVIDNSPEATSNSFEIWNSIEDQTLGIDARDPTTFVHIARAGRNVGFGDSILKKTAGSVWATLYSVRADEENAWTRAQNAELDVSQGTTPDGVIWEHDAEQNWFITDWKRTGNPTYEDTAVSAFSIPYLYATQMERLQKRMGEARYSLGEEDGAWVRLHHGRADRSRFEDKNTMVQIGWDRRSHHDGAAAIHGVAFDYLHSDADYADPLYGQAEMDRYRLSLYTTWFGNSGWYVDGVGRLAWHDTDMKGMNRDGDAFDTGFSMWAAAASIEAGWKLSSADKWYAEPQAQLQYTRIGSSDYKTSNEVRIDNSSVDSLIGRVGLRLGRDLERMGEQKVNFYLRADILHEFMGEQTFRMQGHHDMTALNYEFTGDNTWYDVGLGITYRAGDNYSFFVDAERPFGDDIGNSWELNAGFRWLF</sequence>
<dbReference type="PRINTS" id="PR01484">
    <property type="entry name" value="PRTACTNFAMLY"/>
</dbReference>
<proteinExistence type="predicted"/>
<evidence type="ECO:0000313" key="3">
    <source>
        <dbReference type="Proteomes" id="UP000308889"/>
    </source>
</evidence>
<feature type="domain" description="Autotransporter" evidence="1">
    <location>
        <begin position="853"/>
        <end position="1124"/>
    </location>
</feature>
<dbReference type="InterPro" id="IPR051551">
    <property type="entry name" value="Autotransporter_adhesion"/>
</dbReference>
<dbReference type="NCBIfam" id="TIGR01414">
    <property type="entry name" value="autotrans_barl"/>
    <property type="match status" value="1"/>
</dbReference>
<dbReference type="Gene3D" id="2.40.128.130">
    <property type="entry name" value="Autotransporter beta-domain"/>
    <property type="match status" value="1"/>
</dbReference>
<dbReference type="SMART" id="SM00869">
    <property type="entry name" value="Autotransporter"/>
    <property type="match status" value="1"/>
</dbReference>
<dbReference type="PROSITE" id="PS51208">
    <property type="entry name" value="AUTOTRANSPORTER"/>
    <property type="match status" value="1"/>
</dbReference>
<keyword evidence="3" id="KW-1185">Reference proteome</keyword>
<dbReference type="RefSeq" id="WP_139688894.1">
    <property type="nucleotide sequence ID" value="NZ_CP040882.1"/>
</dbReference>